<evidence type="ECO:0000256" key="4">
    <source>
        <dbReference type="SAM" id="Phobius"/>
    </source>
</evidence>
<dbReference type="Gene3D" id="1.25.40.20">
    <property type="entry name" value="Ankyrin repeat-containing domain"/>
    <property type="match status" value="2"/>
</dbReference>
<feature type="repeat" description="ANK" evidence="3">
    <location>
        <begin position="306"/>
        <end position="329"/>
    </location>
</feature>
<evidence type="ECO:0000256" key="3">
    <source>
        <dbReference type="PROSITE-ProRule" id="PRU00023"/>
    </source>
</evidence>
<feature type="transmembrane region" description="Helical" evidence="4">
    <location>
        <begin position="515"/>
        <end position="532"/>
    </location>
</feature>
<evidence type="ECO:0000313" key="5">
    <source>
        <dbReference type="EnsemblPlants" id="cds.evm.model.07.860"/>
    </source>
</evidence>
<dbReference type="PROSITE" id="PS50088">
    <property type="entry name" value="ANK_REPEAT"/>
    <property type="match status" value="4"/>
</dbReference>
<proteinExistence type="predicted"/>
<name>A0A803Q6S6_CANSA</name>
<dbReference type="PANTHER" id="PTHR24173">
    <property type="entry name" value="ANKYRIN REPEAT CONTAINING"/>
    <property type="match status" value="1"/>
</dbReference>
<dbReference type="EMBL" id="UZAU01000649">
    <property type="status" value="NOT_ANNOTATED_CDS"/>
    <property type="molecule type" value="Genomic_DNA"/>
</dbReference>
<keyword evidence="4" id="KW-0812">Transmembrane</keyword>
<feature type="repeat" description="ANK" evidence="3">
    <location>
        <begin position="82"/>
        <end position="114"/>
    </location>
</feature>
<keyword evidence="1" id="KW-0677">Repeat</keyword>
<dbReference type="InterPro" id="IPR002110">
    <property type="entry name" value="Ankyrin_rpt"/>
</dbReference>
<evidence type="ECO:0000256" key="1">
    <source>
        <dbReference type="ARBA" id="ARBA00022737"/>
    </source>
</evidence>
<reference evidence="5" key="2">
    <citation type="submission" date="2021-03" db="UniProtKB">
        <authorList>
            <consortium name="EnsemblPlants"/>
        </authorList>
    </citation>
    <scope>IDENTIFICATION</scope>
</reference>
<dbReference type="Proteomes" id="UP000596661">
    <property type="component" value="Chromosome 7"/>
</dbReference>
<dbReference type="EnsemblPlants" id="evm.model.07.860">
    <property type="protein sequence ID" value="cds.evm.model.07.860"/>
    <property type="gene ID" value="evm.TU.07.860"/>
</dbReference>
<dbReference type="SMART" id="SM00248">
    <property type="entry name" value="ANK"/>
    <property type="match status" value="7"/>
</dbReference>
<dbReference type="SUPFAM" id="SSF48403">
    <property type="entry name" value="Ankyrin repeat"/>
    <property type="match status" value="1"/>
</dbReference>
<keyword evidence="6" id="KW-1185">Reference proteome</keyword>
<accession>A0A803Q6S6</accession>
<protein>
    <recommendedName>
        <fullName evidence="7">PGG domain-containing protein</fullName>
    </recommendedName>
</protein>
<dbReference type="PROSITE" id="PS50297">
    <property type="entry name" value="ANK_REP_REGION"/>
    <property type="match status" value="4"/>
</dbReference>
<sequence length="536" mass="60251">MATIVDMIKSFLTHNSHFGWVFDKEEHLTTLDIGNLDALAKTFGQENNIFHLAIKCAANPRAISVNTLLLSRSLLAFQPNNKGDTPLHLAAKLGNESFAVVLIDHAKVLAAAEGHSDYRYLLRKVNYVKQNTALHEAVINGRFEIAKRVIQEDPTLTSLVNKAGESPLFLAVERRFYDIAKFVKKVLERCGSQILEKAEDELGWTPLHYAANMGHSTMVKLFLKAKRSVAYIKDKQGMTALHIAARKRHVEVMKELMEECSDIGEILDNKDRTALHIAAEHNCHSVVRTLVNERGFNYLINEQDNEGNTALHVAATHSHYEIMKRLVSNKMGNKGMSNKMGMTAFEILLKSTTPAGSIATFMVGLKLWLVKNKDPLLSLQDTGFGMLKSRTNEEETTRESITFQAAITMPFAAPYKTTKGLEAFKAFMAVDSLAFGFSAGSLLIHFMFAMLSMIFERKFRYPTMVTISFISFSISYFVFAFTTGTEALLHEKKELSSLLFETKNGALSFTVPENYAFAAFYLTIFYVIFIVCRRKK</sequence>
<organism evidence="5 6">
    <name type="scientific">Cannabis sativa</name>
    <name type="common">Hemp</name>
    <name type="synonym">Marijuana</name>
    <dbReference type="NCBI Taxonomy" id="3483"/>
    <lineage>
        <taxon>Eukaryota</taxon>
        <taxon>Viridiplantae</taxon>
        <taxon>Streptophyta</taxon>
        <taxon>Embryophyta</taxon>
        <taxon>Tracheophyta</taxon>
        <taxon>Spermatophyta</taxon>
        <taxon>Magnoliopsida</taxon>
        <taxon>eudicotyledons</taxon>
        <taxon>Gunneridae</taxon>
        <taxon>Pentapetalae</taxon>
        <taxon>rosids</taxon>
        <taxon>fabids</taxon>
        <taxon>Rosales</taxon>
        <taxon>Cannabaceae</taxon>
        <taxon>Cannabis</taxon>
    </lineage>
</organism>
<dbReference type="InterPro" id="IPR036770">
    <property type="entry name" value="Ankyrin_rpt-contain_sf"/>
</dbReference>
<keyword evidence="4" id="KW-0472">Membrane</keyword>
<dbReference type="Gramene" id="evm.model.07.860">
    <property type="protein sequence ID" value="cds.evm.model.07.860"/>
    <property type="gene ID" value="evm.TU.07.860"/>
</dbReference>
<dbReference type="Pfam" id="PF12796">
    <property type="entry name" value="Ank_2"/>
    <property type="match status" value="2"/>
</dbReference>
<evidence type="ECO:0000313" key="6">
    <source>
        <dbReference type="Proteomes" id="UP000596661"/>
    </source>
</evidence>
<feature type="repeat" description="ANK" evidence="3">
    <location>
        <begin position="236"/>
        <end position="263"/>
    </location>
</feature>
<dbReference type="OMA" id="HEAVRME"/>
<keyword evidence="4" id="KW-1133">Transmembrane helix</keyword>
<dbReference type="Pfam" id="PF00023">
    <property type="entry name" value="Ank"/>
    <property type="match status" value="1"/>
</dbReference>
<dbReference type="PANTHER" id="PTHR24173:SF74">
    <property type="entry name" value="ANKYRIN REPEAT DOMAIN-CONTAINING PROTEIN 16"/>
    <property type="match status" value="1"/>
</dbReference>
<feature type="transmembrane region" description="Helical" evidence="4">
    <location>
        <begin position="433"/>
        <end position="455"/>
    </location>
</feature>
<evidence type="ECO:0008006" key="7">
    <source>
        <dbReference type="Google" id="ProtNLM"/>
    </source>
</evidence>
<feature type="repeat" description="ANK" evidence="3">
    <location>
        <begin position="202"/>
        <end position="234"/>
    </location>
</feature>
<dbReference type="AlphaFoldDB" id="A0A803Q6S6"/>
<evidence type="ECO:0000256" key="2">
    <source>
        <dbReference type="ARBA" id="ARBA00023043"/>
    </source>
</evidence>
<feature type="transmembrane region" description="Helical" evidence="4">
    <location>
        <begin position="467"/>
        <end position="489"/>
    </location>
</feature>
<keyword evidence="2 3" id="KW-0040">ANK repeat</keyword>
<reference evidence="5" key="1">
    <citation type="submission" date="2018-11" db="EMBL/GenBank/DDBJ databases">
        <authorList>
            <person name="Grassa J C."/>
        </authorList>
    </citation>
    <scope>NUCLEOTIDE SEQUENCE [LARGE SCALE GENOMIC DNA]</scope>
</reference>